<gene>
    <name evidence="1" type="ORF">VXC91_36220</name>
</gene>
<name>A0ABU7FTI2_9ACTN</name>
<evidence type="ECO:0000313" key="2">
    <source>
        <dbReference type="Proteomes" id="UP001333996"/>
    </source>
</evidence>
<proteinExistence type="predicted"/>
<evidence type="ECO:0000313" key="1">
    <source>
        <dbReference type="EMBL" id="MED7827215.1"/>
    </source>
</evidence>
<dbReference type="EMBL" id="JAYWVC010000213">
    <property type="protein sequence ID" value="MED7827215.1"/>
    <property type="molecule type" value="Genomic_DNA"/>
</dbReference>
<comment type="caution">
    <text evidence="1">The sequence shown here is derived from an EMBL/GenBank/DDBJ whole genome shotgun (WGS) entry which is preliminary data.</text>
</comment>
<keyword evidence="2" id="KW-1185">Reference proteome</keyword>
<sequence length="97" mass="10415">MSNAPAHALSYRAERVSWVQVDDLRGADTFAYDGEVQPATDALRLEKRRDALVVYRPAVPGGEIAQQARLAAAVARHRNSERGCRLPADGGPSASAD</sequence>
<dbReference type="RefSeq" id="WP_329511598.1">
    <property type="nucleotide sequence ID" value="NZ_BAAAYZ010000104.1"/>
</dbReference>
<accession>A0ABU7FTI2</accession>
<organism evidence="1 2">
    <name type="scientific">Streptomyces chiangmaiensis</name>
    <dbReference type="NCBI Taxonomy" id="766497"/>
    <lineage>
        <taxon>Bacteria</taxon>
        <taxon>Bacillati</taxon>
        <taxon>Actinomycetota</taxon>
        <taxon>Actinomycetes</taxon>
        <taxon>Kitasatosporales</taxon>
        <taxon>Streptomycetaceae</taxon>
        <taxon>Streptomyces</taxon>
    </lineage>
</organism>
<dbReference type="Proteomes" id="UP001333996">
    <property type="component" value="Unassembled WGS sequence"/>
</dbReference>
<reference evidence="1" key="1">
    <citation type="submission" date="2024-01" db="EMBL/GenBank/DDBJ databases">
        <title>First draft genome sequence data of TA4-1, the type strain of Gram-positive actinobacterium Streptomyces chiangmaiensis.</title>
        <authorList>
            <person name="Yasawong M."/>
            <person name="Nantapong N."/>
        </authorList>
    </citation>
    <scope>NUCLEOTIDE SEQUENCE</scope>
    <source>
        <strain evidence="1">TA4-1</strain>
    </source>
</reference>
<protein>
    <submittedName>
        <fullName evidence="1">Uncharacterized protein</fullName>
    </submittedName>
</protein>